<accession>A0A3P1T2C8</accession>
<evidence type="ECO:0000259" key="3">
    <source>
        <dbReference type="PROSITE" id="PS50893"/>
    </source>
</evidence>
<dbReference type="SMART" id="SM00382">
    <property type="entry name" value="AAA"/>
    <property type="match status" value="1"/>
</dbReference>
<evidence type="ECO:0000313" key="4">
    <source>
        <dbReference type="EMBL" id="RRD03519.1"/>
    </source>
</evidence>
<evidence type="ECO:0000256" key="1">
    <source>
        <dbReference type="ARBA" id="ARBA00022741"/>
    </source>
</evidence>
<comment type="caution">
    <text evidence="4">The sequence shown here is derived from an EMBL/GenBank/DDBJ whole genome shotgun (WGS) entry which is preliminary data.</text>
</comment>
<dbReference type="PROSITE" id="PS00211">
    <property type="entry name" value="ABC_TRANSPORTER_1"/>
    <property type="match status" value="1"/>
</dbReference>
<organism evidence="4 5">
    <name type="scientific">Arachnia propionica</name>
    <dbReference type="NCBI Taxonomy" id="1750"/>
    <lineage>
        <taxon>Bacteria</taxon>
        <taxon>Bacillati</taxon>
        <taxon>Actinomycetota</taxon>
        <taxon>Actinomycetes</taxon>
        <taxon>Propionibacteriales</taxon>
        <taxon>Propionibacteriaceae</taxon>
        <taxon>Arachnia</taxon>
    </lineage>
</organism>
<dbReference type="Gene3D" id="3.40.50.300">
    <property type="entry name" value="P-loop containing nucleotide triphosphate hydrolases"/>
    <property type="match status" value="1"/>
</dbReference>
<reference evidence="4 5" key="1">
    <citation type="submission" date="2018-11" db="EMBL/GenBank/DDBJ databases">
        <title>Genomes From Bacteria Associated with the Canine Oral Cavity: a Test Case for Automated Genome-Based Taxonomic Assignment.</title>
        <authorList>
            <person name="Coil D.A."/>
            <person name="Jospin G."/>
            <person name="Darling A.E."/>
            <person name="Wallis C."/>
            <person name="Davis I.J."/>
            <person name="Harris S."/>
            <person name="Eisen J.A."/>
            <person name="Holcombe L.J."/>
            <person name="O'Flynn C."/>
        </authorList>
    </citation>
    <scope>NUCLEOTIDE SEQUENCE [LARGE SCALE GENOMIC DNA]</scope>
    <source>
        <strain evidence="4 5">OH887_COT-365</strain>
    </source>
</reference>
<keyword evidence="1" id="KW-0547">Nucleotide-binding</keyword>
<dbReference type="InterPro" id="IPR003439">
    <property type="entry name" value="ABC_transporter-like_ATP-bd"/>
</dbReference>
<name>A0A3P1T2C8_9ACTN</name>
<dbReference type="Proteomes" id="UP000280819">
    <property type="component" value="Unassembled WGS sequence"/>
</dbReference>
<evidence type="ECO:0000313" key="5">
    <source>
        <dbReference type="Proteomes" id="UP000280819"/>
    </source>
</evidence>
<sequence length="246" mass="26487">MKSSFDEFTSGELGIEVSDLVVHRGRTEVLHGISCSLDRGSITGLLGPSGCGKTTFMRSLLGVQRITSGTARVLGLPVGDPRLRHRMAYTSQAVSIYTDATVLANVRCFAGLLGADEASALTAIHRVRLDDLASRRVDRLSGGQASRASLACALVGDPEVLVLDEPTVGLDPLTREALWRLFRELAEDGVTLLISSHVMDEASRCDSVLFMREGRILTHEPVTTLQERTGTPSPEAAFLTLIKEQA</sequence>
<dbReference type="PANTHER" id="PTHR43038:SF3">
    <property type="entry name" value="ABC TRANSPORTER G FAMILY MEMBER 20 ISOFORM X1"/>
    <property type="match status" value="1"/>
</dbReference>
<proteinExistence type="predicted"/>
<dbReference type="GO" id="GO:0005524">
    <property type="term" value="F:ATP binding"/>
    <property type="evidence" value="ECO:0007669"/>
    <property type="project" value="UniProtKB-KW"/>
</dbReference>
<evidence type="ECO:0000256" key="2">
    <source>
        <dbReference type="ARBA" id="ARBA00022840"/>
    </source>
</evidence>
<dbReference type="EMBL" id="RQZG01000019">
    <property type="protein sequence ID" value="RRD03519.1"/>
    <property type="molecule type" value="Genomic_DNA"/>
</dbReference>
<dbReference type="InterPro" id="IPR017871">
    <property type="entry name" value="ABC_transporter-like_CS"/>
</dbReference>
<dbReference type="CDD" id="cd03230">
    <property type="entry name" value="ABC_DR_subfamily_A"/>
    <property type="match status" value="1"/>
</dbReference>
<feature type="domain" description="ABC transporter" evidence="3">
    <location>
        <begin position="15"/>
        <end position="238"/>
    </location>
</feature>
<dbReference type="AlphaFoldDB" id="A0A3P1T2C8"/>
<protein>
    <submittedName>
        <fullName evidence="4">ABC transporter ATP-binding protein</fullName>
    </submittedName>
</protein>
<dbReference type="InterPro" id="IPR027417">
    <property type="entry name" value="P-loop_NTPase"/>
</dbReference>
<dbReference type="GO" id="GO:0016887">
    <property type="term" value="F:ATP hydrolysis activity"/>
    <property type="evidence" value="ECO:0007669"/>
    <property type="project" value="InterPro"/>
</dbReference>
<dbReference type="PROSITE" id="PS50893">
    <property type="entry name" value="ABC_TRANSPORTER_2"/>
    <property type="match status" value="1"/>
</dbReference>
<keyword evidence="2 4" id="KW-0067">ATP-binding</keyword>
<dbReference type="Pfam" id="PF00005">
    <property type="entry name" value="ABC_tran"/>
    <property type="match status" value="1"/>
</dbReference>
<gene>
    <name evidence="4" type="ORF">EII34_13935</name>
</gene>
<dbReference type="SUPFAM" id="SSF52540">
    <property type="entry name" value="P-loop containing nucleoside triphosphate hydrolases"/>
    <property type="match status" value="1"/>
</dbReference>
<dbReference type="OrthoDB" id="9804819at2"/>
<dbReference type="PANTHER" id="PTHR43038">
    <property type="entry name" value="ATP-BINDING CASSETTE, SUB-FAMILY H, MEMBER 1"/>
    <property type="match status" value="1"/>
</dbReference>
<dbReference type="InterPro" id="IPR003593">
    <property type="entry name" value="AAA+_ATPase"/>
</dbReference>